<feature type="region of interest" description="Disordered" evidence="1">
    <location>
        <begin position="45"/>
        <end position="66"/>
    </location>
</feature>
<proteinExistence type="predicted"/>
<reference evidence="2" key="2">
    <citation type="journal article" date="2023" name="Science">
        <title>Genomic signatures of disease resistance in endangered staghorn corals.</title>
        <authorList>
            <person name="Vollmer S.V."/>
            <person name="Selwyn J.D."/>
            <person name="Despard B.A."/>
            <person name="Roesel C.L."/>
        </authorList>
    </citation>
    <scope>NUCLEOTIDE SEQUENCE</scope>
    <source>
        <strain evidence="2">K2</strain>
    </source>
</reference>
<accession>A0AAD9QQS9</accession>
<dbReference type="Proteomes" id="UP001249851">
    <property type="component" value="Unassembled WGS sequence"/>
</dbReference>
<reference evidence="2" key="1">
    <citation type="journal article" date="2023" name="G3 (Bethesda)">
        <title>Whole genome assembly and annotation of the endangered Caribbean coral Acropora cervicornis.</title>
        <authorList>
            <person name="Selwyn J.D."/>
            <person name="Vollmer S.V."/>
        </authorList>
    </citation>
    <scope>NUCLEOTIDE SEQUENCE</scope>
    <source>
        <strain evidence="2">K2</strain>
    </source>
</reference>
<dbReference type="PANTHER" id="PTHR37984">
    <property type="entry name" value="PROTEIN CBG26694"/>
    <property type="match status" value="1"/>
</dbReference>
<comment type="caution">
    <text evidence="2">The sequence shown here is derived from an EMBL/GenBank/DDBJ whole genome shotgun (WGS) entry which is preliminary data.</text>
</comment>
<organism evidence="2 3">
    <name type="scientific">Acropora cervicornis</name>
    <name type="common">Staghorn coral</name>
    <dbReference type="NCBI Taxonomy" id="6130"/>
    <lineage>
        <taxon>Eukaryota</taxon>
        <taxon>Metazoa</taxon>
        <taxon>Cnidaria</taxon>
        <taxon>Anthozoa</taxon>
        <taxon>Hexacorallia</taxon>
        <taxon>Scleractinia</taxon>
        <taxon>Astrocoeniina</taxon>
        <taxon>Acroporidae</taxon>
        <taxon>Acropora</taxon>
    </lineage>
</organism>
<evidence type="ECO:0000313" key="3">
    <source>
        <dbReference type="Proteomes" id="UP001249851"/>
    </source>
</evidence>
<protein>
    <submittedName>
        <fullName evidence="2">Uncharacterized protein</fullName>
    </submittedName>
</protein>
<keyword evidence="3" id="KW-1185">Reference proteome</keyword>
<dbReference type="AlphaFoldDB" id="A0AAD9QQS9"/>
<sequence length="335" mass="38701">MAMPESGQFRIPTPLEVNLGNISENYRRWKRKMEVYFAASVNKVAQKPDPRVPRNKRPDNRHAEKGNEGMKINCNFCGYHHEKSREKCPAWGMTCDNCKDRNHFKSKCKKVQSGSQFQNGNEDFDDQWLMAVNYKEESINASLTVNEHDLSFQLDIAANINTICQKHVRKHQVSPTTVCLNMWNKTNMKPLGETVLMVVNPRTRVKSEVKFVVVPNGFTSLLDLETIQECFISQIKAPQLCDLGEATLRIDKNAQPKEGRHPYEAMLEQRNTPRQDTGHSPAEMMFNRRTCSFLPGMENSQKDTLVKEKPEARRRSVKKAHDQTCFKDYVMKYRA</sequence>
<evidence type="ECO:0000313" key="2">
    <source>
        <dbReference type="EMBL" id="KAK2565707.1"/>
    </source>
</evidence>
<dbReference type="EMBL" id="JARQWQ010000019">
    <property type="protein sequence ID" value="KAK2565707.1"/>
    <property type="molecule type" value="Genomic_DNA"/>
</dbReference>
<name>A0AAD9QQS9_ACRCE</name>
<feature type="compositionally biased region" description="Basic and acidic residues" evidence="1">
    <location>
        <begin position="46"/>
        <end position="66"/>
    </location>
</feature>
<dbReference type="InterPro" id="IPR050951">
    <property type="entry name" value="Retrovirus_Pol_polyprotein"/>
</dbReference>
<gene>
    <name evidence="2" type="ORF">P5673_010883</name>
</gene>
<dbReference type="PANTHER" id="PTHR37984:SF8">
    <property type="entry name" value="CCHC-TYPE DOMAIN-CONTAINING PROTEIN"/>
    <property type="match status" value="1"/>
</dbReference>
<evidence type="ECO:0000256" key="1">
    <source>
        <dbReference type="SAM" id="MobiDB-lite"/>
    </source>
</evidence>